<evidence type="ECO:0000313" key="2">
    <source>
        <dbReference type="Proteomes" id="UP001345013"/>
    </source>
</evidence>
<dbReference type="InterPro" id="IPR021047">
    <property type="entry name" value="Mannosyltransferase_CMT1"/>
</dbReference>
<name>A0ABR0JY65_9EURO</name>
<dbReference type="PANTHER" id="PTHR34144">
    <property type="entry name" value="CHROMOSOME 8, WHOLE GENOME SHOTGUN SEQUENCE"/>
    <property type="match status" value="1"/>
</dbReference>
<organism evidence="1 2">
    <name type="scientific">Lithohypha guttulata</name>
    <dbReference type="NCBI Taxonomy" id="1690604"/>
    <lineage>
        <taxon>Eukaryota</taxon>
        <taxon>Fungi</taxon>
        <taxon>Dikarya</taxon>
        <taxon>Ascomycota</taxon>
        <taxon>Pezizomycotina</taxon>
        <taxon>Eurotiomycetes</taxon>
        <taxon>Chaetothyriomycetidae</taxon>
        <taxon>Chaetothyriales</taxon>
        <taxon>Trichomeriaceae</taxon>
        <taxon>Lithohypha</taxon>
    </lineage>
</organism>
<dbReference type="Pfam" id="PF11735">
    <property type="entry name" value="CAP59_mtransfer"/>
    <property type="match status" value="1"/>
</dbReference>
<reference evidence="1 2" key="1">
    <citation type="submission" date="2023-08" db="EMBL/GenBank/DDBJ databases">
        <title>Black Yeasts Isolated from many extreme environments.</title>
        <authorList>
            <person name="Coleine C."/>
            <person name="Stajich J.E."/>
            <person name="Selbmann L."/>
        </authorList>
    </citation>
    <scope>NUCLEOTIDE SEQUENCE [LARGE SCALE GENOMIC DNA]</scope>
    <source>
        <strain evidence="1 2">CCFEE 5885</strain>
    </source>
</reference>
<dbReference type="Proteomes" id="UP001345013">
    <property type="component" value="Unassembled WGS sequence"/>
</dbReference>
<dbReference type="PANTHER" id="PTHR34144:SF7">
    <property type="entry name" value="EXPORT PROTEIN (CAP59), PUTATIVE (AFU_ORTHOLOGUE AFUA_7G05020)-RELATED"/>
    <property type="match status" value="1"/>
</dbReference>
<keyword evidence="2" id="KW-1185">Reference proteome</keyword>
<dbReference type="EMBL" id="JAVRRG010000179">
    <property type="protein sequence ID" value="KAK5079681.1"/>
    <property type="molecule type" value="Genomic_DNA"/>
</dbReference>
<proteinExistence type="predicted"/>
<gene>
    <name evidence="1" type="ORF">LTR24_009068</name>
</gene>
<comment type="caution">
    <text evidence="1">The sequence shown here is derived from an EMBL/GenBank/DDBJ whole genome shotgun (WGS) entry which is preliminary data.</text>
</comment>
<evidence type="ECO:0008006" key="3">
    <source>
        <dbReference type="Google" id="ProtNLM"/>
    </source>
</evidence>
<evidence type="ECO:0000313" key="1">
    <source>
        <dbReference type="EMBL" id="KAK5079681.1"/>
    </source>
</evidence>
<protein>
    <recommendedName>
        <fullName evidence="3">Polysaccharide export protein</fullName>
    </recommendedName>
</protein>
<sequence>MALLRRLRNPWPRRIILILLVGWCFLDVVRFHSLRLSTPSPSGATAAPKQRIYIASTHWNNEQILKNHWNSAVLQLVKYFGPNDTFVSVYESGSWDNSKAVLQQLQTELKSIGVGHEIVLDKATHEDVIAQPPTDTGWIHTPRDKKELRRIPYLSKLRNLSLEPLQSLALKGIFFDKILFLNDVVFTIDDVLTLLGTNDGHYAATCSLDFSRPPQFYDTFALRDSEGHEAIMSTWPYFRSQLSRAAVKRGDPVPVSSCWNGMVFMESEPFYSQNNALRFRGIPDTLALSHLEASECCLIHQDNPLSLTEGVFVNPLVKVGYSKLAYDTMNGLGGELSLFSYLRRTWENRLLRWSTTDWFKKRLVKRRHSQWQSSSRTRVETGVDYLINEMQVLVGNGWAHV</sequence>
<accession>A0ABR0JY65</accession>